<evidence type="ECO:0000256" key="7">
    <source>
        <dbReference type="PROSITE-ProRule" id="PRU01360"/>
    </source>
</evidence>
<keyword evidence="5 7" id="KW-0472">Membrane</keyword>
<evidence type="ECO:0000313" key="13">
    <source>
        <dbReference type="Proteomes" id="UP001217083"/>
    </source>
</evidence>
<dbReference type="InterPro" id="IPR012910">
    <property type="entry name" value="Plug_dom"/>
</dbReference>
<dbReference type="EMBL" id="JARFVA010000007">
    <property type="protein sequence ID" value="MDF0708881.1"/>
    <property type="molecule type" value="Genomic_DNA"/>
</dbReference>
<keyword evidence="3 7" id="KW-1134">Transmembrane beta strand</keyword>
<feature type="region of interest" description="Disordered" evidence="8">
    <location>
        <begin position="795"/>
        <end position="816"/>
    </location>
</feature>
<dbReference type="InterPro" id="IPR041700">
    <property type="entry name" value="OMP_b-brl_3"/>
</dbReference>
<dbReference type="PROSITE" id="PS52016">
    <property type="entry name" value="TONB_DEPENDENT_REC_3"/>
    <property type="match status" value="1"/>
</dbReference>
<keyword evidence="12" id="KW-0675">Receptor</keyword>
<dbReference type="Pfam" id="PF13715">
    <property type="entry name" value="CarbopepD_reg_2"/>
    <property type="match status" value="1"/>
</dbReference>
<dbReference type="InterPro" id="IPR039426">
    <property type="entry name" value="TonB-dep_rcpt-like"/>
</dbReference>
<comment type="similarity">
    <text evidence="7">Belongs to the TonB-dependent receptor family.</text>
</comment>
<keyword evidence="2 7" id="KW-0813">Transport</keyword>
<comment type="subcellular location">
    <subcellularLocation>
        <location evidence="1 7">Cell outer membrane</location>
        <topology evidence="1 7">Multi-pass membrane protein</topology>
    </subcellularLocation>
</comment>
<feature type="domain" description="TonB-dependent receptor plug" evidence="10">
    <location>
        <begin position="151"/>
        <end position="227"/>
    </location>
</feature>
<dbReference type="InterPro" id="IPR036942">
    <property type="entry name" value="Beta-barrel_TonB_sf"/>
</dbReference>
<name>A0ABT5XTH8_9FLAO</name>
<evidence type="ECO:0000256" key="9">
    <source>
        <dbReference type="SAM" id="SignalP"/>
    </source>
</evidence>
<dbReference type="SUPFAM" id="SSF49464">
    <property type="entry name" value="Carboxypeptidase regulatory domain-like"/>
    <property type="match status" value="1"/>
</dbReference>
<evidence type="ECO:0000256" key="3">
    <source>
        <dbReference type="ARBA" id="ARBA00022452"/>
    </source>
</evidence>
<dbReference type="Gene3D" id="2.60.40.1120">
    <property type="entry name" value="Carboxypeptidase-like, regulatory domain"/>
    <property type="match status" value="1"/>
</dbReference>
<dbReference type="InterPro" id="IPR008969">
    <property type="entry name" value="CarboxyPept-like_regulatory"/>
</dbReference>
<organism evidence="12 13">
    <name type="scientific">Flagellimonas okinawensis</name>
    <dbReference type="NCBI Taxonomy" id="3031324"/>
    <lineage>
        <taxon>Bacteria</taxon>
        <taxon>Pseudomonadati</taxon>
        <taxon>Bacteroidota</taxon>
        <taxon>Flavobacteriia</taxon>
        <taxon>Flavobacteriales</taxon>
        <taxon>Flavobacteriaceae</taxon>
        <taxon>Flagellimonas</taxon>
    </lineage>
</organism>
<dbReference type="RefSeq" id="WP_275650674.1">
    <property type="nucleotide sequence ID" value="NZ_JARFVA010000007.1"/>
</dbReference>
<keyword evidence="13" id="KW-1185">Reference proteome</keyword>
<dbReference type="PANTHER" id="PTHR40980:SF4">
    <property type="entry name" value="TONB-DEPENDENT RECEPTOR-LIKE BETA-BARREL DOMAIN-CONTAINING PROTEIN"/>
    <property type="match status" value="1"/>
</dbReference>
<feature type="chain" id="PRO_5047098569" evidence="9">
    <location>
        <begin position="23"/>
        <end position="816"/>
    </location>
</feature>
<evidence type="ECO:0000256" key="5">
    <source>
        <dbReference type="ARBA" id="ARBA00023136"/>
    </source>
</evidence>
<dbReference type="Proteomes" id="UP001217083">
    <property type="component" value="Unassembled WGS sequence"/>
</dbReference>
<dbReference type="InterPro" id="IPR037066">
    <property type="entry name" value="Plug_dom_sf"/>
</dbReference>
<keyword evidence="4 7" id="KW-0812">Transmembrane</keyword>
<keyword evidence="6 7" id="KW-0998">Cell outer membrane</keyword>
<dbReference type="Gene3D" id="2.170.130.10">
    <property type="entry name" value="TonB-dependent receptor, plug domain"/>
    <property type="match status" value="1"/>
</dbReference>
<dbReference type="SUPFAM" id="SSF56935">
    <property type="entry name" value="Porins"/>
    <property type="match status" value="1"/>
</dbReference>
<comment type="caution">
    <text evidence="12">The sequence shown here is derived from an EMBL/GenBank/DDBJ whole genome shotgun (WGS) entry which is preliminary data.</text>
</comment>
<gene>
    <name evidence="12" type="ORF">PY091_16820</name>
</gene>
<accession>A0ABT5XTH8</accession>
<evidence type="ECO:0000256" key="2">
    <source>
        <dbReference type="ARBA" id="ARBA00022448"/>
    </source>
</evidence>
<evidence type="ECO:0000256" key="6">
    <source>
        <dbReference type="ARBA" id="ARBA00023237"/>
    </source>
</evidence>
<feature type="signal peptide" evidence="9">
    <location>
        <begin position="1"/>
        <end position="22"/>
    </location>
</feature>
<dbReference type="PANTHER" id="PTHR40980">
    <property type="entry name" value="PLUG DOMAIN-CONTAINING PROTEIN"/>
    <property type="match status" value="1"/>
</dbReference>
<protein>
    <submittedName>
        <fullName evidence="12">TonB-dependent receptor</fullName>
    </submittedName>
</protein>
<dbReference type="Pfam" id="PF07715">
    <property type="entry name" value="Plug"/>
    <property type="match status" value="1"/>
</dbReference>
<evidence type="ECO:0000259" key="11">
    <source>
        <dbReference type="Pfam" id="PF14905"/>
    </source>
</evidence>
<keyword evidence="9" id="KW-0732">Signal</keyword>
<evidence type="ECO:0000256" key="1">
    <source>
        <dbReference type="ARBA" id="ARBA00004571"/>
    </source>
</evidence>
<evidence type="ECO:0000256" key="4">
    <source>
        <dbReference type="ARBA" id="ARBA00022692"/>
    </source>
</evidence>
<evidence type="ECO:0000259" key="10">
    <source>
        <dbReference type="Pfam" id="PF07715"/>
    </source>
</evidence>
<dbReference type="Pfam" id="PF14905">
    <property type="entry name" value="OMP_b-brl_3"/>
    <property type="match status" value="1"/>
</dbReference>
<evidence type="ECO:0000313" key="12">
    <source>
        <dbReference type="EMBL" id="MDF0708881.1"/>
    </source>
</evidence>
<feature type="domain" description="Outer membrane protein beta-barrel" evidence="11">
    <location>
        <begin position="376"/>
        <end position="789"/>
    </location>
</feature>
<proteinExistence type="inferred from homology"/>
<sequence length="816" mass="92001">MRHLSFLLALFLCLTSPFITFANDPDTALGIVDGKVVDQTSNQPVAYAAIVIKSEDGTKTITGGITTEDGNFEIQKLPDGNFILEVQYIGYKTHSQKLEIAKGKRNLHLGTVILEEETKELEGVEVVAERTTIEQRVDRKVINVGKDLTTAGASASDIMNNIPSVNVDSQTGDITLRGNSNVRVMVDGKLSNVPVAQLLKQIPSTAIKSIELITNPSAKYNPEGMSGIINIVLHKNANIGFNGNVNMGLTKGIEAKFNSSIDLNYRNGKFNFYGNYGNNIGKWVNDGSILRVDENSRQKFDFFNNNKSHLYKLGVDFYLNEKNTISFFTNQNIYEGEGTGATEVTYFNNSSRNVTQLFLDDSNNRSEQYNFDYKLDFNKEGHNIELEVDHNLFESEQDADFSSVGASTYPDYMDFVDTERTQTTANLDYVNPLDSISKLELGLQSRNFETKVDYSSTGQSFNSNVDLAPTPSTKFVYDMDIYSAYATFGQTYEKWSYQMGVRIEDVQVKADTNAVRAFTDKYTEIYPSAFVTYKPNEKDQLQVSYSRRVDRPGLQQVNPIREFATPLISSFGNPNLVPQFTSSYEANYTKRIKNGSITGGVFYRSISDEINRAIYVDRLDLNKTILTYDNFDKTSAYGVELSTNYKPIKWWNINGSFDLFSQTQRGLTETLNTTDPNPSEEDIVEQRVKVDNTAWNLRLNNSFTVTKKLTLQAFGFYRGRNKSIQFDADPMYFVNLGARYSFAEGKGTLSLNYNDIFNTMRFAFEGEYPYAQEGAFNWESNNVYVGMSYRFGSGKNRAKQRKRRDSNTKQGGGGIL</sequence>
<evidence type="ECO:0000256" key="8">
    <source>
        <dbReference type="SAM" id="MobiDB-lite"/>
    </source>
</evidence>
<dbReference type="Gene3D" id="2.40.170.20">
    <property type="entry name" value="TonB-dependent receptor, beta-barrel domain"/>
    <property type="match status" value="1"/>
</dbReference>
<reference evidence="12 13" key="1">
    <citation type="submission" date="2023-03" db="EMBL/GenBank/DDBJ databases">
        <title>Muricauda XX sp. nov. and Muricauda XXX sp. nov., two novel species isolated from Okinawa Trough.</title>
        <authorList>
            <person name="Cao W."/>
            <person name="Deng X."/>
        </authorList>
    </citation>
    <scope>NUCLEOTIDE SEQUENCE [LARGE SCALE GENOMIC DNA]</scope>
    <source>
        <strain evidence="12 13">81s02</strain>
    </source>
</reference>